<feature type="domain" description="ABC3 transporter permease C-terminal" evidence="7">
    <location>
        <begin position="293"/>
        <end position="407"/>
    </location>
</feature>
<feature type="transmembrane region" description="Helical" evidence="6">
    <location>
        <begin position="431"/>
        <end position="450"/>
    </location>
</feature>
<comment type="caution">
    <text evidence="9">The sequence shown here is derived from an EMBL/GenBank/DDBJ whole genome shotgun (WGS) entry which is preliminary data.</text>
</comment>
<dbReference type="Pfam" id="PF02687">
    <property type="entry name" value="FtsX"/>
    <property type="match status" value="2"/>
</dbReference>
<keyword evidence="2" id="KW-1003">Cell membrane</keyword>
<name>A0A934KWY6_9FLAO</name>
<dbReference type="RefSeq" id="WP_199600949.1">
    <property type="nucleotide sequence ID" value="NZ_JAEHJZ010000035.1"/>
</dbReference>
<dbReference type="InterPro" id="IPR003838">
    <property type="entry name" value="ABC3_permease_C"/>
</dbReference>
<dbReference type="EMBL" id="JAEHJZ010000035">
    <property type="protein sequence ID" value="MBJ7881843.1"/>
    <property type="molecule type" value="Genomic_DNA"/>
</dbReference>
<keyword evidence="10" id="KW-1185">Reference proteome</keyword>
<feature type="transmembrane region" description="Helical" evidence="6">
    <location>
        <begin position="767"/>
        <end position="790"/>
    </location>
</feature>
<accession>A0A934KWY6</accession>
<feature type="transmembrane region" description="Helical" evidence="6">
    <location>
        <begin position="733"/>
        <end position="752"/>
    </location>
</feature>
<evidence type="ECO:0000313" key="9">
    <source>
        <dbReference type="EMBL" id="MBJ7881843.1"/>
    </source>
</evidence>
<organism evidence="9 10">
    <name type="scientific">Gelidibacter salicanalis</name>
    <dbReference type="NCBI Taxonomy" id="291193"/>
    <lineage>
        <taxon>Bacteria</taxon>
        <taxon>Pseudomonadati</taxon>
        <taxon>Bacteroidota</taxon>
        <taxon>Flavobacteriia</taxon>
        <taxon>Flavobacteriales</taxon>
        <taxon>Flavobacteriaceae</taxon>
        <taxon>Gelidibacter</taxon>
    </lineage>
</organism>
<evidence type="ECO:0000256" key="3">
    <source>
        <dbReference type="ARBA" id="ARBA00022692"/>
    </source>
</evidence>
<evidence type="ECO:0000256" key="2">
    <source>
        <dbReference type="ARBA" id="ARBA00022475"/>
    </source>
</evidence>
<reference evidence="9 10" key="1">
    <citation type="submission" date="2020-09" db="EMBL/GenBank/DDBJ databases">
        <title>Draft genome of Gelidibacter salicanalis PAMC21136.</title>
        <authorList>
            <person name="Park H."/>
        </authorList>
    </citation>
    <scope>NUCLEOTIDE SEQUENCE [LARGE SCALE GENOMIC DNA]</scope>
    <source>
        <strain evidence="9 10">PAMC21136</strain>
    </source>
</reference>
<evidence type="ECO:0000313" key="10">
    <source>
        <dbReference type="Proteomes" id="UP000662373"/>
    </source>
</evidence>
<proteinExistence type="predicted"/>
<dbReference type="PANTHER" id="PTHR30572:SF18">
    <property type="entry name" value="ABC-TYPE MACROLIDE FAMILY EXPORT SYSTEM PERMEASE COMPONENT 2"/>
    <property type="match status" value="1"/>
</dbReference>
<evidence type="ECO:0000256" key="6">
    <source>
        <dbReference type="SAM" id="Phobius"/>
    </source>
</evidence>
<feature type="transmembrane region" description="Helical" evidence="6">
    <location>
        <begin position="286"/>
        <end position="308"/>
    </location>
</feature>
<comment type="subcellular location">
    <subcellularLocation>
        <location evidence="1">Cell membrane</location>
        <topology evidence="1">Multi-pass membrane protein</topology>
    </subcellularLocation>
</comment>
<feature type="transmembrane region" description="Helical" evidence="6">
    <location>
        <begin position="377"/>
        <end position="403"/>
    </location>
</feature>
<feature type="domain" description="MacB-like periplasmic core" evidence="8">
    <location>
        <begin position="18"/>
        <end position="232"/>
    </location>
</feature>
<dbReference type="PANTHER" id="PTHR30572">
    <property type="entry name" value="MEMBRANE COMPONENT OF TRANSPORTER-RELATED"/>
    <property type="match status" value="1"/>
</dbReference>
<keyword evidence="5 6" id="KW-0472">Membrane</keyword>
<dbReference type="InterPro" id="IPR050250">
    <property type="entry name" value="Macrolide_Exporter_MacB"/>
</dbReference>
<feature type="transmembrane region" description="Helical" evidence="6">
    <location>
        <begin position="684"/>
        <end position="706"/>
    </location>
</feature>
<protein>
    <submittedName>
        <fullName evidence="9">ABC transporter permease</fullName>
    </submittedName>
</protein>
<dbReference type="AlphaFoldDB" id="A0A934KWY6"/>
<evidence type="ECO:0000256" key="5">
    <source>
        <dbReference type="ARBA" id="ARBA00023136"/>
    </source>
</evidence>
<feature type="transmembrane region" description="Helical" evidence="6">
    <location>
        <begin position="337"/>
        <end position="357"/>
    </location>
</feature>
<keyword evidence="3 6" id="KW-0812">Transmembrane</keyword>
<dbReference type="Pfam" id="PF12704">
    <property type="entry name" value="MacB_PCD"/>
    <property type="match status" value="1"/>
</dbReference>
<feature type="transmembrane region" description="Helical" evidence="6">
    <location>
        <begin position="16"/>
        <end position="36"/>
    </location>
</feature>
<dbReference type="GO" id="GO:0022857">
    <property type="term" value="F:transmembrane transporter activity"/>
    <property type="evidence" value="ECO:0007669"/>
    <property type="project" value="TreeGrafter"/>
</dbReference>
<keyword evidence="4 6" id="KW-1133">Transmembrane helix</keyword>
<dbReference type="InterPro" id="IPR025857">
    <property type="entry name" value="MacB_PCD"/>
</dbReference>
<evidence type="ECO:0000259" key="8">
    <source>
        <dbReference type="Pfam" id="PF12704"/>
    </source>
</evidence>
<dbReference type="Proteomes" id="UP000662373">
    <property type="component" value="Unassembled WGS sequence"/>
</dbReference>
<feature type="domain" description="ABC3 transporter permease C-terminal" evidence="7">
    <location>
        <begin position="684"/>
        <end position="796"/>
    </location>
</feature>
<evidence type="ECO:0000256" key="4">
    <source>
        <dbReference type="ARBA" id="ARBA00022989"/>
    </source>
</evidence>
<evidence type="ECO:0000256" key="1">
    <source>
        <dbReference type="ARBA" id="ARBA00004651"/>
    </source>
</evidence>
<gene>
    <name evidence="9" type="ORF">JEM65_14485</name>
</gene>
<evidence type="ECO:0000259" key="7">
    <source>
        <dbReference type="Pfam" id="PF02687"/>
    </source>
</evidence>
<dbReference type="GO" id="GO:0005886">
    <property type="term" value="C:plasma membrane"/>
    <property type="evidence" value="ECO:0007669"/>
    <property type="project" value="UniProtKB-SubCell"/>
</dbReference>
<sequence>MIQFKFIFRKLWRDRFFTFLKIIGLAIGIAVCLIIFKIVNYEFSFDKDHTGKEEIYQVVIWNIKGDKKSGFGGVQSAVAEFVDENFPEIDQVVPLNNKYYEYLSIEKPNGETYRKEDPKNIQSTVSDYFELVPYQWVAGDKNTALLYPNQVVLTQSKVEEYFGKVSADEIIGRTIKYGSTLFTVTGIVADLNFPSSFEGKEFIPITKEEKTDANWFSFNSNYNLFVKLQPNQKERLLEMLDEKYEEMIPDSWKNAESQTKYSLLPLSEKHFSQEFSTGAYSANKKIVFGLIGIGVFILLLAGINYINLSTAQIPYRTKEIGVRRTLGAKSAQLKQGFLYETLIISVLALTLASPLSIGFENFYGDFMPPKIGDYSDLLPISLFVVGLLLVLTFLTGLYPAYLINKVNVSEVLKSQGAGKLSVGNLNIRKTMIVFQFVIAQVFVIGAFIIASQIKYMINTELGFDKDAVITIKLPYKSYQNADVDPFLFKQALRKHPEIQQVSLGHTPMNNMHWGNNLVRITENGETTLNMNFKYVDADYVDLFEIEILAGRAPQTRDTVESVFINEAARTGLGFMDNEEAVGKTVKGSSEKPLIVQGIINDFYQKDLRNSKAPLSLMITTKKDMLNGFSVKLPAAPSEWKKTLGIVEKEWKTFYPAAPFAYEFYDTEIKQLYESDMRQSQMINLATIIIIILGCLGLIGLVTLTAYQRTKEIGIRKVLGSSVLGIIMLLSKDYLKLIGLAILISIPIAWWAMNKWLENFAYRIEIEWWMFVFTGIATILIALMAVSYRAIKAAIANPVKSLRTE</sequence>